<dbReference type="AlphaFoldDB" id="A0AAP4BS90"/>
<dbReference type="Pfam" id="PF10128">
    <property type="entry name" value="OpcA_G6PD_assem"/>
    <property type="match status" value="1"/>
</dbReference>
<accession>A0AAP4BS90</accession>
<comment type="caution">
    <text evidence="3">The sequence shown here is derived from an EMBL/GenBank/DDBJ whole genome shotgun (WGS) entry which is preliminary data.</text>
</comment>
<dbReference type="InterPro" id="IPR046802">
    <property type="entry name" value="OpcA_G6PD_C"/>
</dbReference>
<evidence type="ECO:0000313" key="4">
    <source>
        <dbReference type="Proteomes" id="UP001226160"/>
    </source>
</evidence>
<evidence type="ECO:0000313" key="3">
    <source>
        <dbReference type="EMBL" id="MDK4325422.1"/>
    </source>
</evidence>
<dbReference type="EMBL" id="JASNVP010000002">
    <property type="protein sequence ID" value="MDK4325422.1"/>
    <property type="molecule type" value="Genomic_DNA"/>
</dbReference>
<protein>
    <submittedName>
        <fullName evidence="3">Glucose-6-phosphate dehydrogenase assembly protein OpcA</fullName>
    </submittedName>
</protein>
<reference evidence="3" key="1">
    <citation type="submission" date="2023-05" db="EMBL/GenBank/DDBJ databases">
        <title>Metabolic capabilities are highly conserved among human nasal-associated Corynebacterium species in pangenomic analyses.</title>
        <authorList>
            <person name="Tran T.H."/>
            <person name="Roberts A.Q."/>
            <person name="Escapa I.F."/>
            <person name="Gao W."/>
            <person name="Conlan S."/>
            <person name="Kong H."/>
            <person name="Segre J.A."/>
            <person name="Kelly M.S."/>
            <person name="Lemon K.P."/>
        </authorList>
    </citation>
    <scope>NUCLEOTIDE SEQUENCE</scope>
    <source>
        <strain evidence="3">KPL2654</strain>
    </source>
</reference>
<dbReference type="InterPro" id="IPR046801">
    <property type="entry name" value="OpcA_G6PD_N"/>
</dbReference>
<feature type="domain" description="Glucose-6-phosphate dehydrogenase assembly protein OpcA C-terminal" evidence="2">
    <location>
        <begin position="158"/>
        <end position="292"/>
    </location>
</feature>
<sequence length="301" mass="32511">MIHFLTDTTTTDIARELNLAQEHYTLTTGRVLTLIIIASASDDVEAILRANRDASHEHPARVLILLTADSNDDTYLDAELRVGGEAGASEIVVMTLNGAMAHHPSSIVTPLLLPDTPIVAWWPNVHPDNPAADPIGKIAQRRITSAQDFSQLARNYAPGDSDTAWSAITAWRGIVASALDRYPHHDVHSVTIIGNQGPEHAIAAGWLADALGIPVTRTAVSHEDSPHAIDALHLTMDDGETLSISRADNHTVSVHVPGAARSLVALNVRSWAERLSEELRHLEPDDTYARALRAANDVKGQ</sequence>
<organism evidence="3 4">
    <name type="scientific">Corynebacterium propinquum</name>
    <dbReference type="NCBI Taxonomy" id="43769"/>
    <lineage>
        <taxon>Bacteria</taxon>
        <taxon>Bacillati</taxon>
        <taxon>Actinomycetota</taxon>
        <taxon>Actinomycetes</taxon>
        <taxon>Mycobacteriales</taxon>
        <taxon>Corynebacteriaceae</taxon>
        <taxon>Corynebacterium</taxon>
    </lineage>
</organism>
<dbReference type="Proteomes" id="UP001226160">
    <property type="component" value="Unassembled WGS sequence"/>
</dbReference>
<dbReference type="PANTHER" id="PTHR38658">
    <property type="entry name" value="OXPP CYCLE PROTEIN OPCA-RELATED"/>
    <property type="match status" value="1"/>
</dbReference>
<dbReference type="Pfam" id="PF20171">
    <property type="entry name" value="OpcA_G6PD_C"/>
    <property type="match status" value="1"/>
</dbReference>
<name>A0AAP4BS90_9CORY</name>
<evidence type="ECO:0000259" key="2">
    <source>
        <dbReference type="Pfam" id="PF20171"/>
    </source>
</evidence>
<dbReference type="GeneID" id="64187267"/>
<gene>
    <name evidence="3" type="ORF">QPX54_02685</name>
</gene>
<dbReference type="PANTHER" id="PTHR38658:SF1">
    <property type="entry name" value="OXPP CYCLE PROTEIN OPCA-RELATED"/>
    <property type="match status" value="1"/>
</dbReference>
<proteinExistence type="predicted"/>
<feature type="domain" description="Glucose-6-phosphate dehydrogenase assembly protein OpcA N-terminal" evidence="1">
    <location>
        <begin position="52"/>
        <end position="153"/>
    </location>
</feature>
<dbReference type="InterPro" id="IPR004555">
    <property type="entry name" value="G6PDH_assembly_OpcA"/>
</dbReference>
<evidence type="ECO:0000259" key="1">
    <source>
        <dbReference type="Pfam" id="PF10128"/>
    </source>
</evidence>
<dbReference type="RefSeq" id="WP_018119593.1">
    <property type="nucleotide sequence ID" value="NZ_CBCRTU010000001.1"/>
</dbReference>